<dbReference type="Proteomes" id="UP000215027">
    <property type="component" value="Chromosome I"/>
</dbReference>
<reference evidence="2" key="1">
    <citation type="submission" date="2016-01" db="EMBL/GenBank/DDBJ databases">
        <authorList>
            <person name="Mcilroy J.S."/>
            <person name="Karst M S."/>
            <person name="Albertsen M."/>
        </authorList>
    </citation>
    <scope>NUCLEOTIDE SEQUENCE</scope>
    <source>
        <strain evidence="2">Cfx-K</strain>
    </source>
</reference>
<dbReference type="Gene3D" id="3.40.50.300">
    <property type="entry name" value="P-loop containing nucleotide triphosphate hydrolases"/>
    <property type="match status" value="1"/>
</dbReference>
<protein>
    <recommendedName>
        <fullName evidence="1">NB-ARC domain-containing protein</fullName>
    </recommendedName>
</protein>
<dbReference type="AlphaFoldDB" id="A0A160T337"/>
<dbReference type="PANTHER" id="PTHR47691">
    <property type="entry name" value="REGULATOR-RELATED"/>
    <property type="match status" value="1"/>
</dbReference>
<feature type="domain" description="NB-ARC" evidence="1">
    <location>
        <begin position="180"/>
        <end position="328"/>
    </location>
</feature>
<dbReference type="OrthoDB" id="2893300at2"/>
<keyword evidence="3" id="KW-1185">Reference proteome</keyword>
<proteinExistence type="predicted"/>
<evidence type="ECO:0000313" key="2">
    <source>
        <dbReference type="EMBL" id="CUS04144.2"/>
    </source>
</evidence>
<dbReference type="EMBL" id="LN890655">
    <property type="protein sequence ID" value="CUS04144.2"/>
    <property type="molecule type" value="Genomic_DNA"/>
</dbReference>
<gene>
    <name evidence="2" type="ORF">CFX0092_A2266</name>
</gene>
<dbReference type="RefSeq" id="WP_095043532.1">
    <property type="nucleotide sequence ID" value="NZ_LN890655.1"/>
</dbReference>
<sequence>MDSDAITADLIVKTLRAWQQGQTPPPALLGLDLLRDAAPSAVEGRDLRLRDLLLQMTTDELERARRAEDVRPPSTIATRRTLLSDIAGDFAHGKAELQAWSALYHRYLAPVEYSAEQLAAEVHMDPRHFRRLVDAGARRLTEQLRRAEMAAHARSRAAHLRRHLPPPDYARLFGVDRQRAIIVSLLRQPYGRPIISIEGLGGIGKTALARAVAHALADGDDFDGMAWISARQSWLAESGTIEPITAPPITPADVTNQLAEQLGLTWLVGLGANEKLARIAEFLANSRYLIVVDNLESVSDIDALLPGLTTLADPARLLLTSRQAMAGYPLVYRHAVMPLSLTDSHALVESELERRGLAPRLEPADMERLFAVVGGMPLALKLVAAQMSRWPLATILSDLRRVRRRAPESLYTFIYRRAWLELDDAARAMLLSLLHISPEGEDLEWLQLVAGLPPDAFDSALEQLLAYSLLDAAGSAAMPRYRLHRLTITFLQTEILAQWDSGQQRE</sequence>
<dbReference type="PRINTS" id="PR00364">
    <property type="entry name" value="DISEASERSIST"/>
</dbReference>
<name>A0A160T337_9CHLR</name>
<dbReference type="PANTHER" id="PTHR47691:SF3">
    <property type="entry name" value="HTH-TYPE TRANSCRIPTIONAL REGULATOR RV0890C-RELATED"/>
    <property type="match status" value="1"/>
</dbReference>
<accession>A0A160T337</accession>
<dbReference type="KEGG" id="pbf:CFX0092_A2266"/>
<dbReference type="SUPFAM" id="SSF52540">
    <property type="entry name" value="P-loop containing nucleoside triphosphate hydrolases"/>
    <property type="match status" value="1"/>
</dbReference>
<evidence type="ECO:0000313" key="3">
    <source>
        <dbReference type="Proteomes" id="UP000215027"/>
    </source>
</evidence>
<dbReference type="Pfam" id="PF00931">
    <property type="entry name" value="NB-ARC"/>
    <property type="match status" value="1"/>
</dbReference>
<dbReference type="InterPro" id="IPR002182">
    <property type="entry name" value="NB-ARC"/>
</dbReference>
<organism evidence="2 3">
    <name type="scientific">Candidatus Promineifilum breve</name>
    <dbReference type="NCBI Taxonomy" id="1806508"/>
    <lineage>
        <taxon>Bacteria</taxon>
        <taxon>Bacillati</taxon>
        <taxon>Chloroflexota</taxon>
        <taxon>Ardenticatenia</taxon>
        <taxon>Candidatus Promineifilales</taxon>
        <taxon>Candidatus Promineifilaceae</taxon>
        <taxon>Candidatus Promineifilum</taxon>
    </lineage>
</organism>
<evidence type="ECO:0000259" key="1">
    <source>
        <dbReference type="Pfam" id="PF00931"/>
    </source>
</evidence>
<dbReference type="GO" id="GO:0043531">
    <property type="term" value="F:ADP binding"/>
    <property type="evidence" value="ECO:0007669"/>
    <property type="project" value="InterPro"/>
</dbReference>
<dbReference type="InterPro" id="IPR027417">
    <property type="entry name" value="P-loop_NTPase"/>
</dbReference>